<keyword evidence="4" id="KW-0433">Leucine-rich repeat</keyword>
<keyword evidence="9" id="KW-0675">Receptor</keyword>
<protein>
    <submittedName>
        <fullName evidence="11">Uncharacterized protein</fullName>
    </submittedName>
</protein>
<dbReference type="SUPFAM" id="SSF52058">
    <property type="entry name" value="L domain-like"/>
    <property type="match status" value="1"/>
</dbReference>
<evidence type="ECO:0000256" key="2">
    <source>
        <dbReference type="ARBA" id="ARBA00009592"/>
    </source>
</evidence>
<comment type="subcellular location">
    <subcellularLocation>
        <location evidence="1">Cell membrane</location>
        <topology evidence="1">Single-pass type I membrane protein</topology>
    </subcellularLocation>
</comment>
<reference evidence="11" key="1">
    <citation type="journal article" date="2023" name="bioRxiv">
        <title>Improved chromosome-level genome assembly for marigold (Tagetes erecta).</title>
        <authorList>
            <person name="Jiang F."/>
            <person name="Yuan L."/>
            <person name="Wang S."/>
            <person name="Wang H."/>
            <person name="Xu D."/>
            <person name="Wang A."/>
            <person name="Fan W."/>
        </authorList>
    </citation>
    <scope>NUCLEOTIDE SEQUENCE</scope>
    <source>
        <strain evidence="11">WSJ</strain>
        <tissue evidence="11">Leaf</tissue>
    </source>
</reference>
<comment type="similarity">
    <text evidence="2">Belongs to the RLP family.</text>
</comment>
<evidence type="ECO:0000256" key="1">
    <source>
        <dbReference type="ARBA" id="ARBA00004251"/>
    </source>
</evidence>
<keyword evidence="5" id="KW-0812">Transmembrane</keyword>
<keyword evidence="8" id="KW-0472">Membrane</keyword>
<dbReference type="Pfam" id="PF13855">
    <property type="entry name" value="LRR_8"/>
    <property type="match status" value="1"/>
</dbReference>
<proteinExistence type="inferred from homology"/>
<evidence type="ECO:0000256" key="4">
    <source>
        <dbReference type="ARBA" id="ARBA00022614"/>
    </source>
</evidence>
<comment type="caution">
    <text evidence="11">The sequence shown here is derived from an EMBL/GenBank/DDBJ whole genome shotgun (WGS) entry which is preliminary data.</text>
</comment>
<evidence type="ECO:0000256" key="8">
    <source>
        <dbReference type="ARBA" id="ARBA00023136"/>
    </source>
</evidence>
<keyword evidence="3" id="KW-1003">Cell membrane</keyword>
<evidence type="ECO:0000256" key="10">
    <source>
        <dbReference type="ARBA" id="ARBA00023180"/>
    </source>
</evidence>
<dbReference type="InterPro" id="IPR001611">
    <property type="entry name" value="Leu-rich_rpt"/>
</dbReference>
<dbReference type="InterPro" id="IPR032675">
    <property type="entry name" value="LRR_dom_sf"/>
</dbReference>
<evidence type="ECO:0000256" key="5">
    <source>
        <dbReference type="ARBA" id="ARBA00022692"/>
    </source>
</evidence>
<evidence type="ECO:0000256" key="9">
    <source>
        <dbReference type="ARBA" id="ARBA00023170"/>
    </source>
</evidence>
<name>A0AAD8JTH3_TARER</name>
<evidence type="ECO:0000256" key="3">
    <source>
        <dbReference type="ARBA" id="ARBA00022475"/>
    </source>
</evidence>
<sequence>MVKFPFPSLRVLDLSNNGFVGQLPTKYFQNFNAMKNVVKKNTKPEYVVVGRMYYSIILAVKGMDRSFGRILVEYTVLDLSNNKFEREIPNIMGSFKSLKVLNLSHNSLTGRIPQALGKLSEIESLDLSWNQLIGEIPQSLADLTFLGVLNLSQNHLEGRIPQGKQFNTFQGDSFSGNPKLCGLPLSKKCSVPLIEPQVEGDGDDEDNGFTWKVAMIGYGCGTLITWIRVGMSHAINKKTEMVQCNC</sequence>
<evidence type="ECO:0000256" key="6">
    <source>
        <dbReference type="ARBA" id="ARBA00022737"/>
    </source>
</evidence>
<dbReference type="AlphaFoldDB" id="A0AAD8JTH3"/>
<dbReference type="EMBL" id="JAUHHV010000010">
    <property type="protein sequence ID" value="KAK1409356.1"/>
    <property type="molecule type" value="Genomic_DNA"/>
</dbReference>
<keyword evidence="7" id="KW-1133">Transmembrane helix</keyword>
<dbReference type="Proteomes" id="UP001229421">
    <property type="component" value="Unassembled WGS sequence"/>
</dbReference>
<gene>
    <name evidence="11" type="ORF">QVD17_35882</name>
</gene>
<evidence type="ECO:0000313" key="12">
    <source>
        <dbReference type="Proteomes" id="UP001229421"/>
    </source>
</evidence>
<accession>A0AAD8JTH3</accession>
<evidence type="ECO:0000313" key="11">
    <source>
        <dbReference type="EMBL" id="KAK1409356.1"/>
    </source>
</evidence>
<dbReference type="PRINTS" id="PR00019">
    <property type="entry name" value="LEURICHRPT"/>
</dbReference>
<dbReference type="Gene3D" id="3.80.10.10">
    <property type="entry name" value="Ribonuclease Inhibitor"/>
    <property type="match status" value="1"/>
</dbReference>
<dbReference type="PANTHER" id="PTHR27004:SF439">
    <property type="entry name" value="LEUCINE-RICH REPEAT-CONTAINING N-TERMINAL PLANT-TYPE DOMAIN-CONTAINING PROTEIN"/>
    <property type="match status" value="1"/>
</dbReference>
<dbReference type="FunFam" id="3.80.10.10:FF:000111">
    <property type="entry name" value="LRR receptor-like serine/threonine-protein kinase ERECTA"/>
    <property type="match status" value="1"/>
</dbReference>
<keyword evidence="10" id="KW-0325">Glycoprotein</keyword>
<organism evidence="11 12">
    <name type="scientific">Tagetes erecta</name>
    <name type="common">African marigold</name>
    <dbReference type="NCBI Taxonomy" id="13708"/>
    <lineage>
        <taxon>Eukaryota</taxon>
        <taxon>Viridiplantae</taxon>
        <taxon>Streptophyta</taxon>
        <taxon>Embryophyta</taxon>
        <taxon>Tracheophyta</taxon>
        <taxon>Spermatophyta</taxon>
        <taxon>Magnoliopsida</taxon>
        <taxon>eudicotyledons</taxon>
        <taxon>Gunneridae</taxon>
        <taxon>Pentapetalae</taxon>
        <taxon>asterids</taxon>
        <taxon>campanulids</taxon>
        <taxon>Asterales</taxon>
        <taxon>Asteraceae</taxon>
        <taxon>Asteroideae</taxon>
        <taxon>Heliantheae alliance</taxon>
        <taxon>Tageteae</taxon>
        <taxon>Tagetes</taxon>
    </lineage>
</organism>
<keyword evidence="12" id="KW-1185">Reference proteome</keyword>
<dbReference type="PANTHER" id="PTHR27004">
    <property type="entry name" value="RECEPTOR-LIKE PROTEIN 12 ISOFORM X1"/>
    <property type="match status" value="1"/>
</dbReference>
<dbReference type="Pfam" id="PF00560">
    <property type="entry name" value="LRR_1"/>
    <property type="match status" value="1"/>
</dbReference>
<evidence type="ECO:0000256" key="7">
    <source>
        <dbReference type="ARBA" id="ARBA00022989"/>
    </source>
</evidence>
<dbReference type="GO" id="GO:0005886">
    <property type="term" value="C:plasma membrane"/>
    <property type="evidence" value="ECO:0007669"/>
    <property type="project" value="UniProtKB-SubCell"/>
</dbReference>
<keyword evidence="6" id="KW-0677">Repeat</keyword>